<dbReference type="Proteomes" id="UP000276443">
    <property type="component" value="Unassembled WGS sequence"/>
</dbReference>
<evidence type="ECO:0000313" key="4">
    <source>
        <dbReference type="EMBL" id="RPF51082.1"/>
    </source>
</evidence>
<sequence>MFRKQVRHIGRYREIATAFSRNGLGFIVKELGLEQVFALPRRMMVKQRPETSSKSLGARIRNFLEELGPTFIKVGQMASTRPDLLPKHIIDELSLLQDDIAPFSYEEVENIIEKELGHPVHEVFEKFAESPIGAASIGQVHGAVLKNGEKVVVKVQRPNIYKQIHTDLEILEELAKRAEKRFDWAYKYQVVDIIEEFSTAIKDELDYKKEGRNTELIAKQFSEDPEVITPDIYWDYTNRKVLTMEALEGIKLSHQEELKEEAIDLHWLSEKLVHTFMYQIFKEGVFHADPHIGNIMAIPNQGVALLDFGLVGRLSPEMRERLASLVIAMVKQDVDRMLHTITDMEVVSDDVNEHELRADLEQLMIKYYDVPLSEVSLGESITDLFSVAQRHKVRIPSDLTLVGKALITLEGVIEQLNPDFSIVDAAEPFGQELIREKYHPKRIAENVMEQLNDYGEILEDLPATIKELKAMAKQRKLPIEISIPKSETFLSKLDQISNRLSFSIVLLAFSLIMVGLIIGSALGRQTSLLWDVPAIEIGFVIAILMFAWLIYSIFRSGRF</sequence>
<dbReference type="PROSITE" id="PS50011">
    <property type="entry name" value="PROTEIN_KINASE_DOM"/>
    <property type="match status" value="1"/>
</dbReference>
<dbReference type="RefSeq" id="WP_124222732.1">
    <property type="nucleotide sequence ID" value="NZ_RKRF01000011.1"/>
</dbReference>
<gene>
    <name evidence="4" type="ORF">EDC24_2347</name>
</gene>
<keyword evidence="2" id="KW-1133">Transmembrane helix</keyword>
<dbReference type="InterPro" id="IPR004147">
    <property type="entry name" value="ABC1_dom"/>
</dbReference>
<comment type="similarity">
    <text evidence="1">Belongs to the protein kinase superfamily. ADCK protein kinase family.</text>
</comment>
<feature type="domain" description="Protein kinase" evidence="3">
    <location>
        <begin position="126"/>
        <end position="490"/>
    </location>
</feature>
<keyword evidence="5" id="KW-1185">Reference proteome</keyword>
<dbReference type="AlphaFoldDB" id="A0A3N5BUL6"/>
<dbReference type="Pfam" id="PF03109">
    <property type="entry name" value="ABC1"/>
    <property type="match status" value="1"/>
</dbReference>
<keyword evidence="2" id="KW-0812">Transmembrane</keyword>
<comment type="caution">
    <text evidence="4">The sequence shown here is derived from an EMBL/GenBank/DDBJ whole genome shotgun (WGS) entry which is preliminary data.</text>
</comment>
<keyword evidence="2" id="KW-0472">Membrane</keyword>
<proteinExistence type="inferred from homology"/>
<evidence type="ECO:0000256" key="2">
    <source>
        <dbReference type="SAM" id="Phobius"/>
    </source>
</evidence>
<feature type="transmembrane region" description="Helical" evidence="2">
    <location>
        <begin position="534"/>
        <end position="554"/>
    </location>
</feature>
<evidence type="ECO:0000259" key="3">
    <source>
        <dbReference type="PROSITE" id="PS50011"/>
    </source>
</evidence>
<dbReference type="PANTHER" id="PTHR10566">
    <property type="entry name" value="CHAPERONE-ACTIVITY OF BC1 COMPLEX CABC1 -RELATED"/>
    <property type="match status" value="1"/>
</dbReference>
<protein>
    <submittedName>
        <fullName evidence="4">2-octaprenylphenol hydroxylase</fullName>
    </submittedName>
</protein>
<dbReference type="SUPFAM" id="SSF56112">
    <property type="entry name" value="Protein kinase-like (PK-like)"/>
    <property type="match status" value="1"/>
</dbReference>
<accession>A0A3N5BUL6</accession>
<evidence type="ECO:0000313" key="5">
    <source>
        <dbReference type="Proteomes" id="UP000276443"/>
    </source>
</evidence>
<evidence type="ECO:0000256" key="1">
    <source>
        <dbReference type="ARBA" id="ARBA00009670"/>
    </source>
</evidence>
<dbReference type="InterPro" id="IPR000719">
    <property type="entry name" value="Prot_kinase_dom"/>
</dbReference>
<dbReference type="OrthoDB" id="9795390at2"/>
<dbReference type="GO" id="GO:0005524">
    <property type="term" value="F:ATP binding"/>
    <property type="evidence" value="ECO:0007669"/>
    <property type="project" value="InterPro"/>
</dbReference>
<dbReference type="PANTHER" id="PTHR10566:SF113">
    <property type="entry name" value="PROTEIN ACTIVITY OF BC1 COMPLEX KINASE 7, CHLOROPLASTIC"/>
    <property type="match status" value="1"/>
</dbReference>
<organism evidence="4 5">
    <name type="scientific">Aquisalibacillus elongatus</name>
    <dbReference type="NCBI Taxonomy" id="485577"/>
    <lineage>
        <taxon>Bacteria</taxon>
        <taxon>Bacillati</taxon>
        <taxon>Bacillota</taxon>
        <taxon>Bacilli</taxon>
        <taxon>Bacillales</taxon>
        <taxon>Bacillaceae</taxon>
        <taxon>Aquisalibacillus</taxon>
    </lineage>
</organism>
<reference evidence="4 5" key="1">
    <citation type="submission" date="2018-11" db="EMBL/GenBank/DDBJ databases">
        <title>Genomic Encyclopedia of Type Strains, Phase IV (KMG-IV): sequencing the most valuable type-strain genomes for metagenomic binning, comparative biology and taxonomic classification.</title>
        <authorList>
            <person name="Goeker M."/>
        </authorList>
    </citation>
    <scope>NUCLEOTIDE SEQUENCE [LARGE SCALE GENOMIC DNA]</scope>
    <source>
        <strain evidence="4 5">DSM 18090</strain>
    </source>
</reference>
<name>A0A3N5BUL6_9BACI</name>
<feature type="transmembrane region" description="Helical" evidence="2">
    <location>
        <begin position="500"/>
        <end position="522"/>
    </location>
</feature>
<dbReference type="InterPro" id="IPR011009">
    <property type="entry name" value="Kinase-like_dom_sf"/>
</dbReference>
<dbReference type="EMBL" id="RKRF01000011">
    <property type="protein sequence ID" value="RPF51082.1"/>
    <property type="molecule type" value="Genomic_DNA"/>
</dbReference>
<dbReference type="InterPro" id="IPR050154">
    <property type="entry name" value="UbiB_kinase"/>
</dbReference>
<dbReference type="CDD" id="cd05121">
    <property type="entry name" value="ABC1_ADCK3-like"/>
    <property type="match status" value="1"/>
</dbReference>
<dbReference type="GO" id="GO:0004672">
    <property type="term" value="F:protein kinase activity"/>
    <property type="evidence" value="ECO:0007669"/>
    <property type="project" value="InterPro"/>
</dbReference>